<dbReference type="Pfam" id="PF00078">
    <property type="entry name" value="RVT_1"/>
    <property type="match status" value="1"/>
</dbReference>
<comment type="caution">
    <text evidence="2">The sequence shown here is derived from an EMBL/GenBank/DDBJ whole genome shotgun (WGS) entry which is preliminary data.</text>
</comment>
<dbReference type="InterPro" id="IPR000477">
    <property type="entry name" value="RT_dom"/>
</dbReference>
<evidence type="ECO:0000259" key="1">
    <source>
        <dbReference type="PROSITE" id="PS50878"/>
    </source>
</evidence>
<organism evidence="2 3">
    <name type="scientific">Araneus ventricosus</name>
    <name type="common">Orbweaver spider</name>
    <name type="synonym">Epeira ventricosa</name>
    <dbReference type="NCBI Taxonomy" id="182803"/>
    <lineage>
        <taxon>Eukaryota</taxon>
        <taxon>Metazoa</taxon>
        <taxon>Ecdysozoa</taxon>
        <taxon>Arthropoda</taxon>
        <taxon>Chelicerata</taxon>
        <taxon>Arachnida</taxon>
        <taxon>Araneae</taxon>
        <taxon>Araneomorphae</taxon>
        <taxon>Entelegynae</taxon>
        <taxon>Araneoidea</taxon>
        <taxon>Araneidae</taxon>
        <taxon>Araneus</taxon>
    </lineage>
</organism>
<dbReference type="EMBL" id="BGPR01139678">
    <property type="protein sequence ID" value="GBN64936.1"/>
    <property type="molecule type" value="Genomic_DNA"/>
</dbReference>
<keyword evidence="3" id="KW-1185">Reference proteome</keyword>
<dbReference type="Proteomes" id="UP000499080">
    <property type="component" value="Unassembled WGS sequence"/>
</dbReference>
<dbReference type="PROSITE" id="PS50878">
    <property type="entry name" value="RT_POL"/>
    <property type="match status" value="1"/>
</dbReference>
<sequence>MRAGIPQGGKISPVLYSLNVNDIPKTHKTLLGMYADDTAILATNKSHNYTAAALNQHLAKLDDWFLKWKIALNVNKTEAVPILPKNFKILKSCSKRHVTSLSEQLTKNYHFQTYEFSQQQQLLFTGTCSYSALATIPQDPDERPPTQPLPATTAADHLILRTEIIPYHQLTITGDWTPFADHGPQKLLASFMAPPSLLHSRLCSRHDYHDIFATLKKPSAPCSKSQPTGALRCFAASCTPQFSSRLVIY</sequence>
<name>A0A4Y2QNS9_ARAVE</name>
<dbReference type="AlphaFoldDB" id="A0A4Y2QNS9"/>
<accession>A0A4Y2QNS9</accession>
<proteinExistence type="predicted"/>
<dbReference type="OrthoDB" id="416454at2759"/>
<feature type="domain" description="Reverse transcriptase" evidence="1">
    <location>
        <begin position="1"/>
        <end position="129"/>
    </location>
</feature>
<reference evidence="2 3" key="1">
    <citation type="journal article" date="2019" name="Sci. Rep.">
        <title>Orb-weaving spider Araneus ventricosus genome elucidates the spidroin gene catalogue.</title>
        <authorList>
            <person name="Kono N."/>
            <person name="Nakamura H."/>
            <person name="Ohtoshi R."/>
            <person name="Moran D.A.P."/>
            <person name="Shinohara A."/>
            <person name="Yoshida Y."/>
            <person name="Fujiwara M."/>
            <person name="Mori M."/>
            <person name="Tomita M."/>
            <person name="Arakawa K."/>
        </authorList>
    </citation>
    <scope>NUCLEOTIDE SEQUENCE [LARGE SCALE GENOMIC DNA]</scope>
</reference>
<evidence type="ECO:0000313" key="3">
    <source>
        <dbReference type="Proteomes" id="UP000499080"/>
    </source>
</evidence>
<protein>
    <recommendedName>
        <fullName evidence="1">Reverse transcriptase domain-containing protein</fullName>
    </recommendedName>
</protein>
<gene>
    <name evidence="2" type="ORF">AVEN_245359_1</name>
</gene>
<evidence type="ECO:0000313" key="2">
    <source>
        <dbReference type="EMBL" id="GBN64936.1"/>
    </source>
</evidence>